<protein>
    <submittedName>
        <fullName evidence="1">Uncharacterized protein</fullName>
    </submittedName>
</protein>
<gene>
    <name evidence="1" type="ORF">GCM10025866_22030</name>
</gene>
<name>A0ABN6XMU0_9MICO</name>
<organism evidence="1 2">
    <name type="scientific">Naasia aerilata</name>
    <dbReference type="NCBI Taxonomy" id="1162966"/>
    <lineage>
        <taxon>Bacteria</taxon>
        <taxon>Bacillati</taxon>
        <taxon>Actinomycetota</taxon>
        <taxon>Actinomycetes</taxon>
        <taxon>Micrococcales</taxon>
        <taxon>Microbacteriaceae</taxon>
        <taxon>Naasia</taxon>
    </lineage>
</organism>
<dbReference type="Proteomes" id="UP001321498">
    <property type="component" value="Chromosome"/>
</dbReference>
<dbReference type="EMBL" id="AP027731">
    <property type="protein sequence ID" value="BDZ46294.1"/>
    <property type="molecule type" value="Genomic_DNA"/>
</dbReference>
<evidence type="ECO:0000313" key="2">
    <source>
        <dbReference type="Proteomes" id="UP001321498"/>
    </source>
</evidence>
<proteinExistence type="predicted"/>
<evidence type="ECO:0000313" key="1">
    <source>
        <dbReference type="EMBL" id="BDZ46294.1"/>
    </source>
</evidence>
<accession>A0ABN6XMU0</accession>
<sequence>MGPGTGTPQCRITLAGEPHAAVACASVSRRAAPATVAGMRTIIAAQSGSAAAGAGVRETVGAHAARTPTTSSAATLAAGVRTERDGLRLRFL</sequence>
<keyword evidence="2" id="KW-1185">Reference proteome</keyword>
<reference evidence="2" key="1">
    <citation type="journal article" date="2019" name="Int. J. Syst. Evol. Microbiol.">
        <title>The Global Catalogue of Microorganisms (GCM) 10K type strain sequencing project: providing services to taxonomists for standard genome sequencing and annotation.</title>
        <authorList>
            <consortium name="The Broad Institute Genomics Platform"/>
            <consortium name="The Broad Institute Genome Sequencing Center for Infectious Disease"/>
            <person name="Wu L."/>
            <person name="Ma J."/>
        </authorList>
    </citation>
    <scope>NUCLEOTIDE SEQUENCE [LARGE SCALE GENOMIC DNA]</scope>
    <source>
        <strain evidence="2">NBRC 108725</strain>
    </source>
</reference>